<evidence type="ECO:0000313" key="2">
    <source>
        <dbReference type="Proteomes" id="UP001209279"/>
    </source>
</evidence>
<dbReference type="AlphaFoldDB" id="A0AAJ5SU61"/>
<dbReference type="KEGG" id="pmos:O165_021670"/>
<proteinExistence type="predicted"/>
<dbReference type="RefSeq" id="WP_023629983.1">
    <property type="nucleotide sequence ID" value="NZ_CP009365.1"/>
</dbReference>
<evidence type="ECO:0000313" key="1">
    <source>
        <dbReference type="EMBL" id="UXZ46299.1"/>
    </source>
</evidence>
<organism evidence="1 2">
    <name type="scientific">Pseudomonas soli</name>
    <dbReference type="NCBI Taxonomy" id="1306993"/>
    <lineage>
        <taxon>Bacteria</taxon>
        <taxon>Pseudomonadati</taxon>
        <taxon>Pseudomonadota</taxon>
        <taxon>Gammaproteobacteria</taxon>
        <taxon>Pseudomonadales</taxon>
        <taxon>Pseudomonadaceae</taxon>
        <taxon>Pseudomonas</taxon>
    </lineage>
</organism>
<sequence length="70" mass="7986">MAKRFPTSPSHPERICWGCDLYCPAKALACGNGADRTMHPVELFGEGWEQLEDRLGQPISDRQDLQRDKR</sequence>
<gene>
    <name evidence="1" type="ORF">K7K07_04675</name>
</gene>
<dbReference type="Pfam" id="PF11278">
    <property type="entry name" value="DUF3079"/>
    <property type="match status" value="1"/>
</dbReference>
<reference evidence="1" key="1">
    <citation type="submission" date="2021-08" db="EMBL/GenBank/DDBJ databases">
        <authorList>
            <person name="Yaryura P.M."/>
            <person name="Bianco M.I."/>
            <person name="Morais C."/>
            <person name="Setubal J.C."/>
        </authorList>
    </citation>
    <scope>NUCLEOTIDE SEQUENCE</scope>
    <source>
        <strain evidence="1">AP1</strain>
    </source>
</reference>
<dbReference type="InterPro" id="IPR021430">
    <property type="entry name" value="DUF3079"/>
</dbReference>
<protein>
    <submittedName>
        <fullName evidence="1">DUF3079 domain-containing protein</fullName>
    </submittedName>
</protein>
<accession>A0AAJ5SU61</accession>
<name>A0AAJ5SU61_9PSED</name>
<dbReference type="Proteomes" id="UP001209279">
    <property type="component" value="Chromosome"/>
</dbReference>
<dbReference type="EMBL" id="CP083803">
    <property type="protein sequence ID" value="UXZ46299.1"/>
    <property type="molecule type" value="Genomic_DNA"/>
</dbReference>